<dbReference type="SMART" id="SM00507">
    <property type="entry name" value="HNHc"/>
    <property type="match status" value="1"/>
</dbReference>
<reference evidence="3 4" key="1">
    <citation type="submission" date="2019-09" db="EMBL/GenBank/DDBJ databases">
        <title>Genome Sequence of Larkinella sp MA1.</title>
        <authorList>
            <person name="Srinivasan S."/>
        </authorList>
    </citation>
    <scope>NUCLEOTIDE SEQUENCE [LARGE SCALE GENOMIC DNA]</scope>
    <source>
        <strain evidence="3 4">MA1</strain>
    </source>
</reference>
<dbReference type="Pfam" id="PF01844">
    <property type="entry name" value="HNH"/>
    <property type="match status" value="1"/>
</dbReference>
<feature type="region of interest" description="Disordered" evidence="1">
    <location>
        <begin position="1"/>
        <end position="30"/>
    </location>
</feature>
<keyword evidence="3" id="KW-0378">Hydrolase</keyword>
<dbReference type="InterPro" id="IPR002711">
    <property type="entry name" value="HNH"/>
</dbReference>
<keyword evidence="4" id="KW-1185">Reference proteome</keyword>
<dbReference type="Gene3D" id="1.10.30.50">
    <property type="match status" value="1"/>
</dbReference>
<dbReference type="CDD" id="cd00085">
    <property type="entry name" value="HNHc"/>
    <property type="match status" value="1"/>
</dbReference>
<keyword evidence="3" id="KW-0540">Nuclease</keyword>
<keyword evidence="3" id="KW-0255">Endonuclease</keyword>
<dbReference type="AlphaFoldDB" id="A0A5N1JM54"/>
<protein>
    <submittedName>
        <fullName evidence="3">HNH endonuclease</fullName>
    </submittedName>
</protein>
<evidence type="ECO:0000256" key="1">
    <source>
        <dbReference type="SAM" id="MobiDB-lite"/>
    </source>
</evidence>
<dbReference type="GO" id="GO:0004519">
    <property type="term" value="F:endonuclease activity"/>
    <property type="evidence" value="ECO:0007669"/>
    <property type="project" value="UniProtKB-KW"/>
</dbReference>
<proteinExistence type="predicted"/>
<accession>A0A5N1JM54</accession>
<organism evidence="3 4">
    <name type="scientific">Larkinella humicola</name>
    <dbReference type="NCBI Taxonomy" id="2607654"/>
    <lineage>
        <taxon>Bacteria</taxon>
        <taxon>Pseudomonadati</taxon>
        <taxon>Bacteroidota</taxon>
        <taxon>Cytophagia</taxon>
        <taxon>Cytophagales</taxon>
        <taxon>Spirosomataceae</taxon>
        <taxon>Larkinella</taxon>
    </lineage>
</organism>
<evidence type="ECO:0000313" key="3">
    <source>
        <dbReference type="EMBL" id="KAA9357221.1"/>
    </source>
</evidence>
<sequence length="106" mass="12205">MAIRRILPRPFRRDPTPRQPQQGRSRTNRDIYGLSRWTKCSRMHRSKHPLCVECLKKGILTDCSPGKKTGVTDHIQPINQGGDPWDPENWQTLCNSCHNAKSGKEK</sequence>
<gene>
    <name evidence="3" type="ORF">F0P93_05655</name>
</gene>
<comment type="caution">
    <text evidence="3">The sequence shown here is derived from an EMBL/GenBank/DDBJ whole genome shotgun (WGS) entry which is preliminary data.</text>
</comment>
<feature type="domain" description="HNH nuclease" evidence="2">
    <location>
        <begin position="39"/>
        <end position="99"/>
    </location>
</feature>
<dbReference type="RefSeq" id="WP_150875302.1">
    <property type="nucleotide sequence ID" value="NZ_VTWS01000001.1"/>
</dbReference>
<name>A0A5N1JM54_9BACT</name>
<evidence type="ECO:0000259" key="2">
    <source>
        <dbReference type="SMART" id="SM00507"/>
    </source>
</evidence>
<dbReference type="GO" id="GO:0003676">
    <property type="term" value="F:nucleic acid binding"/>
    <property type="evidence" value="ECO:0007669"/>
    <property type="project" value="InterPro"/>
</dbReference>
<dbReference type="InterPro" id="IPR003615">
    <property type="entry name" value="HNH_nuc"/>
</dbReference>
<evidence type="ECO:0000313" key="4">
    <source>
        <dbReference type="Proteomes" id="UP000326344"/>
    </source>
</evidence>
<dbReference type="EMBL" id="VTWS01000001">
    <property type="protein sequence ID" value="KAA9357221.1"/>
    <property type="molecule type" value="Genomic_DNA"/>
</dbReference>
<dbReference type="Proteomes" id="UP000326344">
    <property type="component" value="Unassembled WGS sequence"/>
</dbReference>
<dbReference type="GO" id="GO:0008270">
    <property type="term" value="F:zinc ion binding"/>
    <property type="evidence" value="ECO:0007669"/>
    <property type="project" value="InterPro"/>
</dbReference>